<sequence length="280" mass="32156">MASDSTLNHFFDFPFCDFVQQNQNFYPNLPPLYEPGLNVGCTQVNENRVYEIYQEQEDLNFNIENINSGMSLLGDKMKINDTWDPCSASSLDPCSSSSWNYEMHEEEQQEMDMIVLLQTEKLKMELEQRSRDYWSHVFCIVEQGMHRILIHKDQEIAKISDRNTELEEKLKTLAIDIQIWKKVAQTNEAMVMSLRRDLELAQVREEEEGENGIEDDAMSNCDGQKGGSGNHICHCCRSNEISVLVLPCRHLCLCSECDRILGLCPICLSAKTASLKINMP</sequence>
<proteinExistence type="predicted"/>
<comment type="caution">
    <text evidence="1">The sequence shown here is derived from an EMBL/GenBank/DDBJ whole genome shotgun (WGS) entry which is preliminary data.</text>
</comment>
<keyword evidence="2" id="KW-1185">Reference proteome</keyword>
<name>A0ACC2K523_PERAE</name>
<dbReference type="Proteomes" id="UP001234297">
    <property type="component" value="Chromosome 12"/>
</dbReference>
<gene>
    <name evidence="1" type="ORF">MRB53_035488</name>
</gene>
<reference evidence="1 2" key="1">
    <citation type="journal article" date="2022" name="Hortic Res">
        <title>A haplotype resolved chromosomal level avocado genome allows analysis of novel avocado genes.</title>
        <authorList>
            <person name="Nath O."/>
            <person name="Fletcher S.J."/>
            <person name="Hayward A."/>
            <person name="Shaw L.M."/>
            <person name="Masouleh A.K."/>
            <person name="Furtado A."/>
            <person name="Henry R.J."/>
            <person name="Mitter N."/>
        </authorList>
    </citation>
    <scope>NUCLEOTIDE SEQUENCE [LARGE SCALE GENOMIC DNA]</scope>
    <source>
        <strain evidence="2">cv. Hass</strain>
    </source>
</reference>
<evidence type="ECO:0000313" key="2">
    <source>
        <dbReference type="Proteomes" id="UP001234297"/>
    </source>
</evidence>
<organism evidence="1 2">
    <name type="scientific">Persea americana</name>
    <name type="common">Avocado</name>
    <dbReference type="NCBI Taxonomy" id="3435"/>
    <lineage>
        <taxon>Eukaryota</taxon>
        <taxon>Viridiplantae</taxon>
        <taxon>Streptophyta</taxon>
        <taxon>Embryophyta</taxon>
        <taxon>Tracheophyta</taxon>
        <taxon>Spermatophyta</taxon>
        <taxon>Magnoliopsida</taxon>
        <taxon>Magnoliidae</taxon>
        <taxon>Laurales</taxon>
        <taxon>Lauraceae</taxon>
        <taxon>Persea</taxon>
    </lineage>
</organism>
<dbReference type="EMBL" id="CM056820">
    <property type="protein sequence ID" value="KAJ8616116.1"/>
    <property type="molecule type" value="Genomic_DNA"/>
</dbReference>
<accession>A0ACC2K523</accession>
<evidence type="ECO:0000313" key="1">
    <source>
        <dbReference type="EMBL" id="KAJ8616116.1"/>
    </source>
</evidence>
<protein>
    <submittedName>
        <fullName evidence="1">Uncharacterized protein</fullName>
    </submittedName>
</protein>